<sequence>MVLVLAVEMTVPAASIGVALVPESPPAKKPRHRMEDTLRQMVRTGQLSLDGKKLSLTSDEVPRLQQEVAKQYGRMGG</sequence>
<evidence type="ECO:0000256" key="1">
    <source>
        <dbReference type="SAM" id="SignalP"/>
    </source>
</evidence>
<comment type="caution">
    <text evidence="2">The sequence shown here is derived from an EMBL/GenBank/DDBJ whole genome shotgun (WGS) entry which is preliminary data.</text>
</comment>
<dbReference type="AlphaFoldDB" id="A0A1Q9D5C5"/>
<protein>
    <submittedName>
        <fullName evidence="2">Uncharacterized protein</fullName>
    </submittedName>
</protein>
<feature type="signal peptide" evidence="1">
    <location>
        <begin position="1"/>
        <end position="15"/>
    </location>
</feature>
<proteinExistence type="predicted"/>
<reference evidence="2 3" key="1">
    <citation type="submission" date="2016-02" db="EMBL/GenBank/DDBJ databases">
        <title>Genome analysis of coral dinoflagellate symbionts highlights evolutionary adaptations to a symbiotic lifestyle.</title>
        <authorList>
            <person name="Aranda M."/>
            <person name="Li Y."/>
            <person name="Liew Y.J."/>
            <person name="Baumgarten S."/>
            <person name="Simakov O."/>
            <person name="Wilson M."/>
            <person name="Piel J."/>
            <person name="Ashoor H."/>
            <person name="Bougouffa S."/>
            <person name="Bajic V.B."/>
            <person name="Ryu T."/>
            <person name="Ravasi T."/>
            <person name="Bayer T."/>
            <person name="Micklem G."/>
            <person name="Kim H."/>
            <person name="Bhak J."/>
            <person name="Lajeunesse T.C."/>
            <person name="Voolstra C.R."/>
        </authorList>
    </citation>
    <scope>NUCLEOTIDE SEQUENCE [LARGE SCALE GENOMIC DNA]</scope>
    <source>
        <strain evidence="2 3">CCMP2467</strain>
    </source>
</reference>
<dbReference type="Proteomes" id="UP000186817">
    <property type="component" value="Unassembled WGS sequence"/>
</dbReference>
<feature type="chain" id="PRO_5013294197" evidence="1">
    <location>
        <begin position="16"/>
        <end position="77"/>
    </location>
</feature>
<keyword evidence="1" id="KW-0732">Signal</keyword>
<keyword evidence="3" id="KW-1185">Reference proteome</keyword>
<evidence type="ECO:0000313" key="2">
    <source>
        <dbReference type="EMBL" id="OLP90317.1"/>
    </source>
</evidence>
<evidence type="ECO:0000313" key="3">
    <source>
        <dbReference type="Proteomes" id="UP000186817"/>
    </source>
</evidence>
<name>A0A1Q9D5C5_SYMMI</name>
<organism evidence="2 3">
    <name type="scientific">Symbiodinium microadriaticum</name>
    <name type="common">Dinoflagellate</name>
    <name type="synonym">Zooxanthella microadriatica</name>
    <dbReference type="NCBI Taxonomy" id="2951"/>
    <lineage>
        <taxon>Eukaryota</taxon>
        <taxon>Sar</taxon>
        <taxon>Alveolata</taxon>
        <taxon>Dinophyceae</taxon>
        <taxon>Suessiales</taxon>
        <taxon>Symbiodiniaceae</taxon>
        <taxon>Symbiodinium</taxon>
    </lineage>
</organism>
<gene>
    <name evidence="2" type="ORF">AK812_SmicGene28116</name>
</gene>
<dbReference type="OrthoDB" id="10299436at2759"/>
<dbReference type="EMBL" id="LSRX01000717">
    <property type="protein sequence ID" value="OLP90317.1"/>
    <property type="molecule type" value="Genomic_DNA"/>
</dbReference>
<accession>A0A1Q9D5C5</accession>